<dbReference type="PANTHER" id="PTHR43415:SF4">
    <property type="entry name" value="N-ACETYLTRANSFERASE DOMAIN-CONTAINING PROTEIN"/>
    <property type="match status" value="1"/>
</dbReference>
<dbReference type="PANTHER" id="PTHR43415">
    <property type="entry name" value="SPERMIDINE N(1)-ACETYLTRANSFERASE"/>
    <property type="match status" value="1"/>
</dbReference>
<evidence type="ECO:0000313" key="3">
    <source>
        <dbReference type="Proteomes" id="UP000638836"/>
    </source>
</evidence>
<dbReference type="EMBL" id="WNJQ01000016">
    <property type="protein sequence ID" value="MBC9826312.1"/>
    <property type="molecule type" value="Genomic_DNA"/>
</dbReference>
<proteinExistence type="predicted"/>
<dbReference type="InterPro" id="IPR000182">
    <property type="entry name" value="GNAT_dom"/>
</dbReference>
<accession>A0ABR7TFW9</accession>
<dbReference type="InterPro" id="IPR016181">
    <property type="entry name" value="Acyl_CoA_acyltransferase"/>
</dbReference>
<protein>
    <submittedName>
        <fullName evidence="2">GNAT family N-acetyltransferase</fullName>
    </submittedName>
</protein>
<dbReference type="SUPFAM" id="SSF55729">
    <property type="entry name" value="Acyl-CoA N-acyltransferases (Nat)"/>
    <property type="match status" value="1"/>
</dbReference>
<feature type="domain" description="N-acetyltransferase" evidence="1">
    <location>
        <begin position="10"/>
        <end position="174"/>
    </location>
</feature>
<dbReference type="Proteomes" id="UP000638836">
    <property type="component" value="Unassembled WGS sequence"/>
</dbReference>
<keyword evidence="3" id="KW-1185">Reference proteome</keyword>
<dbReference type="Gene3D" id="3.40.630.30">
    <property type="match status" value="1"/>
</dbReference>
<organism evidence="2 3">
    <name type="scientific">Carnobacterium inhibens</name>
    <dbReference type="NCBI Taxonomy" id="147709"/>
    <lineage>
        <taxon>Bacteria</taxon>
        <taxon>Bacillati</taxon>
        <taxon>Bacillota</taxon>
        <taxon>Bacilli</taxon>
        <taxon>Lactobacillales</taxon>
        <taxon>Carnobacteriaceae</taxon>
        <taxon>Carnobacterium</taxon>
    </lineage>
</organism>
<evidence type="ECO:0000313" key="2">
    <source>
        <dbReference type="EMBL" id="MBC9826312.1"/>
    </source>
</evidence>
<reference evidence="2 3" key="1">
    <citation type="journal article" date="2020" name="Microorganisms">
        <title>New Insight into Antimicrobial Compounds from Food and Marine-Sourced Carnobacterium Species through Phenotype and Genome Analyses.</title>
        <authorList>
            <person name="Begrem S."/>
            <person name="Ivaniuk F."/>
            <person name="Gigout-Chevalier F."/>
            <person name="Kolypczuk L."/>
            <person name="Bonnetot S."/>
            <person name="Leroi F."/>
            <person name="Grovel O."/>
            <person name="Delbarre-Ladrat C."/>
            <person name="Passerini D."/>
        </authorList>
    </citation>
    <scope>NUCLEOTIDE SEQUENCE [LARGE SCALE GENOMIC DNA]</scope>
    <source>
        <strain evidence="2 3">MIP2551</strain>
    </source>
</reference>
<sequence length="183" mass="21755">MNKNLTNHKINIYPIKPKDLEVIWKIAYGQKKNSWMNWNGPYFNNPIYEKAAFINQVGEKWIAEDNTWSITYNNEIIGTVSYYYGDGNLKKWLEVGICIYNPEYWNKGISTIALKLWIDHLFENVTDLPHIGFTTWSGNNGMMRVGEKVGMTLEGRIRKVRYWQNQYWDSIKYGILREEWNNL</sequence>
<dbReference type="CDD" id="cd04301">
    <property type="entry name" value="NAT_SF"/>
    <property type="match status" value="1"/>
</dbReference>
<gene>
    <name evidence="2" type="ORF">GLO26_11005</name>
</gene>
<dbReference type="PROSITE" id="PS51186">
    <property type="entry name" value="GNAT"/>
    <property type="match status" value="1"/>
</dbReference>
<evidence type="ECO:0000259" key="1">
    <source>
        <dbReference type="PROSITE" id="PS51186"/>
    </source>
</evidence>
<comment type="caution">
    <text evidence="2">The sequence shown here is derived from an EMBL/GenBank/DDBJ whole genome shotgun (WGS) entry which is preliminary data.</text>
</comment>
<name>A0ABR7TFW9_9LACT</name>
<dbReference type="Pfam" id="PF13302">
    <property type="entry name" value="Acetyltransf_3"/>
    <property type="match status" value="1"/>
</dbReference>
<dbReference type="RefSeq" id="WP_187949195.1">
    <property type="nucleotide sequence ID" value="NZ_WNJQ01000016.1"/>
</dbReference>